<evidence type="ECO:0000313" key="3">
    <source>
        <dbReference type="Proteomes" id="UP000324575"/>
    </source>
</evidence>
<protein>
    <recommendedName>
        <fullName evidence="1">DUF4325 domain-containing protein</fullName>
    </recommendedName>
</protein>
<comment type="caution">
    <text evidence="2">The sequence shown here is derived from an EMBL/GenBank/DDBJ whole genome shotgun (WGS) entry which is preliminary data.</text>
</comment>
<feature type="domain" description="DUF4325" evidence="1">
    <location>
        <begin position="19"/>
        <end position="76"/>
    </location>
</feature>
<evidence type="ECO:0000313" key="2">
    <source>
        <dbReference type="EMBL" id="KAA6303553.1"/>
    </source>
</evidence>
<accession>A0A5M8P503</accession>
<gene>
    <name evidence="2" type="ORF">EZS26_000104</name>
</gene>
<dbReference type="EMBL" id="SNRX01000001">
    <property type="protein sequence ID" value="KAA6303553.1"/>
    <property type="molecule type" value="Genomic_DNA"/>
</dbReference>
<reference evidence="2 3" key="1">
    <citation type="submission" date="2019-03" db="EMBL/GenBank/DDBJ databases">
        <title>Single cell metagenomics reveals metabolic interactions within the superorganism composed of flagellate Streblomastix strix and complex community of Bacteroidetes bacteria on its surface.</title>
        <authorList>
            <person name="Treitli S.C."/>
            <person name="Kolisko M."/>
            <person name="Husnik F."/>
            <person name="Keeling P."/>
            <person name="Hampl V."/>
        </authorList>
    </citation>
    <scope>NUCLEOTIDE SEQUENCE [LARGE SCALE GENOMIC DNA]</scope>
    <source>
        <strain evidence="2">St1</strain>
    </source>
</reference>
<dbReference type="Pfam" id="PF14213">
    <property type="entry name" value="DUF4325"/>
    <property type="match status" value="1"/>
</dbReference>
<organism evidence="2 3">
    <name type="scientific">Candidatus Ordinivivax streblomastigis</name>
    <dbReference type="NCBI Taxonomy" id="2540710"/>
    <lineage>
        <taxon>Bacteria</taxon>
        <taxon>Pseudomonadati</taxon>
        <taxon>Bacteroidota</taxon>
        <taxon>Bacteroidia</taxon>
        <taxon>Bacteroidales</taxon>
        <taxon>Candidatus Ordinivivax</taxon>
    </lineage>
</organism>
<dbReference type="InterPro" id="IPR025474">
    <property type="entry name" value="DUF4325"/>
</dbReference>
<dbReference type="Proteomes" id="UP000324575">
    <property type="component" value="Unassembled WGS sequence"/>
</dbReference>
<dbReference type="AlphaFoldDB" id="A0A5M8P503"/>
<proteinExistence type="predicted"/>
<sequence length="98" mass="11408">MKVILKEILEDRSYTEGGTVLFQIAEIAVNTGDTVYVDMQDVTAIPTLFMNTSFGNLMDKYGIDKIKKLFRFNNATRIQINRIQKYFNDFQILYNQLV</sequence>
<evidence type="ECO:0000259" key="1">
    <source>
        <dbReference type="Pfam" id="PF14213"/>
    </source>
</evidence>
<name>A0A5M8P503_9BACT</name>